<name>A0AAD9W902_PHOAM</name>
<keyword evidence="2" id="KW-1185">Reference proteome</keyword>
<dbReference type="Proteomes" id="UP001265746">
    <property type="component" value="Unassembled WGS sequence"/>
</dbReference>
<accession>A0AAD9W902</accession>
<dbReference type="AlphaFoldDB" id="A0AAD9W902"/>
<evidence type="ECO:0000313" key="2">
    <source>
        <dbReference type="Proteomes" id="UP001265746"/>
    </source>
</evidence>
<dbReference type="InterPro" id="IPR037176">
    <property type="entry name" value="Osmotin/thaumatin-like_sf"/>
</dbReference>
<comment type="caution">
    <text evidence="1">The sequence shown here is derived from an EMBL/GenBank/DDBJ whole genome shotgun (WGS) entry which is preliminary data.</text>
</comment>
<reference evidence="1" key="1">
    <citation type="submission" date="2023-06" db="EMBL/GenBank/DDBJ databases">
        <authorList>
            <person name="Noh H."/>
        </authorList>
    </citation>
    <scope>NUCLEOTIDE SEQUENCE</scope>
    <source>
        <strain evidence="1">DUCC20226</strain>
    </source>
</reference>
<protein>
    <submittedName>
        <fullName evidence="1">Uncharacterized protein</fullName>
    </submittedName>
</protein>
<gene>
    <name evidence="1" type="ORF">N8I77_001000</name>
</gene>
<organism evidence="1 2">
    <name type="scientific">Phomopsis amygdali</name>
    <name type="common">Fusicoccum amygdali</name>
    <dbReference type="NCBI Taxonomy" id="1214568"/>
    <lineage>
        <taxon>Eukaryota</taxon>
        <taxon>Fungi</taxon>
        <taxon>Dikarya</taxon>
        <taxon>Ascomycota</taxon>
        <taxon>Pezizomycotina</taxon>
        <taxon>Sordariomycetes</taxon>
        <taxon>Sordariomycetidae</taxon>
        <taxon>Diaporthales</taxon>
        <taxon>Diaporthaceae</taxon>
        <taxon>Diaporthe</taxon>
    </lineage>
</organism>
<dbReference type="SUPFAM" id="SSF49870">
    <property type="entry name" value="Osmotin, thaumatin-like protein"/>
    <property type="match status" value="1"/>
</dbReference>
<dbReference type="EMBL" id="JAUJFL010000001">
    <property type="protein sequence ID" value="KAK2614148.1"/>
    <property type="molecule type" value="Genomic_DNA"/>
</dbReference>
<evidence type="ECO:0000313" key="1">
    <source>
        <dbReference type="EMBL" id="KAK2614148.1"/>
    </source>
</evidence>
<dbReference type="Gene3D" id="2.60.110.10">
    <property type="entry name" value="Thaumatin"/>
    <property type="match status" value="1"/>
</dbReference>
<sequence length="409" mass="42811">MGVINIHNISNHDQLFYIHGWGQNDTTVGAGQMHTFDSPDGSSGAIIAVHEGREGEQVEVTKAGWGGNDVFDTSVLAGSGGNITVQHWGNDSTRKGAPDYMQDAQVAWDNASQETKDAIRSAVIINGEGKVVYIGPTKENPPLENWVRSFANGKTYIGIGAWGDFKGDVNDNNQSSAAPGSQDIIITYNDGNANPTLGASGGSKEPEPAAAFIFMAQAADADAQQGPGIVLTNKSGTQCNYNFYNNTANGDGWANPEFNNTTASVTLEGGQTQFVALDSSFKGRVQRGTQQPATWVEFQLRADDGCAWGNISLIMGCDGAAVISATDGKGVSAGFTQDIVSGAPDAAKVTRADGAVVLDTTQGYWAGGPNKAASDHEMAVVGQQNAYVLGGSGTTVVRSENNRLAVDMY</sequence>
<proteinExistence type="predicted"/>